<organism evidence="5 6">
    <name type="scientific">Fusicatenibacter saccharivorans</name>
    <dbReference type="NCBI Taxonomy" id="1150298"/>
    <lineage>
        <taxon>Bacteria</taxon>
        <taxon>Bacillati</taxon>
        <taxon>Bacillota</taxon>
        <taxon>Clostridia</taxon>
        <taxon>Lachnospirales</taxon>
        <taxon>Lachnospiraceae</taxon>
        <taxon>Fusicatenibacter</taxon>
    </lineage>
</organism>
<dbReference type="Pfam" id="PF07702">
    <property type="entry name" value="UTRA"/>
    <property type="match status" value="1"/>
</dbReference>
<dbReference type="EMBL" id="CYYV01000018">
    <property type="protein sequence ID" value="CUO86567.1"/>
    <property type="molecule type" value="Genomic_DNA"/>
</dbReference>
<dbReference type="RefSeq" id="WP_022461676.1">
    <property type="nucleotide sequence ID" value="NZ_CAXSRP010000015.1"/>
</dbReference>
<dbReference type="Proteomes" id="UP000095706">
    <property type="component" value="Unassembled WGS sequence"/>
</dbReference>
<dbReference type="PROSITE" id="PS50949">
    <property type="entry name" value="HTH_GNTR"/>
    <property type="match status" value="1"/>
</dbReference>
<evidence type="ECO:0000256" key="2">
    <source>
        <dbReference type="ARBA" id="ARBA00023125"/>
    </source>
</evidence>
<feature type="domain" description="HTH gntR-type" evidence="4">
    <location>
        <begin position="4"/>
        <end position="72"/>
    </location>
</feature>
<sequence>MKNAPAYVKVYSRLKNEINKGTYPVGGFLPKECELEKIYQVSRTTVRNAVKILVQEGLVEVRQGSGTRVLNHKAIQNYNKVTSVTESLMKKGYRVTTSDMMIDIISADKQLADELEIPEGTSVARIQRLQLADEEPVTLMENYIEYAKVPGIEAYENQFVALYQFLEEKFGLQIDETRDRISAKSATFMEAQVLKTEPKDALLVVHRVTYWQNRPVSIDHVRIIGSKYEVEISGKGRSK</sequence>
<dbReference type="Gene3D" id="3.40.1410.10">
    <property type="entry name" value="Chorismate lyase-like"/>
    <property type="match status" value="1"/>
</dbReference>
<protein>
    <submittedName>
        <fullName evidence="5">HTH-type transcriptional repressor yvoA</fullName>
    </submittedName>
</protein>
<keyword evidence="2" id="KW-0238">DNA-binding</keyword>
<dbReference type="PRINTS" id="PR00035">
    <property type="entry name" value="HTHGNTR"/>
</dbReference>
<dbReference type="SUPFAM" id="SSF64288">
    <property type="entry name" value="Chorismate lyase-like"/>
    <property type="match status" value="1"/>
</dbReference>
<keyword evidence="1" id="KW-0805">Transcription regulation</keyword>
<dbReference type="InterPro" id="IPR011663">
    <property type="entry name" value="UTRA"/>
</dbReference>
<dbReference type="GO" id="GO:0003677">
    <property type="term" value="F:DNA binding"/>
    <property type="evidence" value="ECO:0007669"/>
    <property type="project" value="UniProtKB-KW"/>
</dbReference>
<dbReference type="SMART" id="SM00866">
    <property type="entry name" value="UTRA"/>
    <property type="match status" value="1"/>
</dbReference>
<dbReference type="PANTHER" id="PTHR44846">
    <property type="entry name" value="MANNOSYL-D-GLYCERATE TRANSPORT/METABOLISM SYSTEM REPRESSOR MNGR-RELATED"/>
    <property type="match status" value="1"/>
</dbReference>
<dbReference type="InterPro" id="IPR028978">
    <property type="entry name" value="Chorismate_lyase_/UTRA_dom_sf"/>
</dbReference>
<dbReference type="GO" id="GO:0045892">
    <property type="term" value="P:negative regulation of DNA-templated transcription"/>
    <property type="evidence" value="ECO:0007669"/>
    <property type="project" value="TreeGrafter"/>
</dbReference>
<dbReference type="InterPro" id="IPR050679">
    <property type="entry name" value="Bact_HTH_transcr_reg"/>
</dbReference>
<evidence type="ECO:0000259" key="4">
    <source>
        <dbReference type="PROSITE" id="PS50949"/>
    </source>
</evidence>
<reference evidence="5 6" key="1">
    <citation type="submission" date="2015-09" db="EMBL/GenBank/DDBJ databases">
        <authorList>
            <consortium name="Pathogen Informatics"/>
        </authorList>
    </citation>
    <scope>NUCLEOTIDE SEQUENCE [LARGE SCALE GENOMIC DNA]</scope>
    <source>
        <strain evidence="5 6">2789STDY5608849</strain>
    </source>
</reference>
<name>A0A174ILZ3_9FIRM</name>
<dbReference type="SMART" id="SM00345">
    <property type="entry name" value="HTH_GNTR"/>
    <property type="match status" value="1"/>
</dbReference>
<evidence type="ECO:0000256" key="3">
    <source>
        <dbReference type="ARBA" id="ARBA00023163"/>
    </source>
</evidence>
<dbReference type="Gene3D" id="1.10.10.10">
    <property type="entry name" value="Winged helix-like DNA-binding domain superfamily/Winged helix DNA-binding domain"/>
    <property type="match status" value="1"/>
</dbReference>
<dbReference type="InterPro" id="IPR036390">
    <property type="entry name" value="WH_DNA-bd_sf"/>
</dbReference>
<evidence type="ECO:0000256" key="1">
    <source>
        <dbReference type="ARBA" id="ARBA00023015"/>
    </source>
</evidence>
<keyword evidence="3" id="KW-0804">Transcription</keyword>
<dbReference type="InterPro" id="IPR036388">
    <property type="entry name" value="WH-like_DNA-bd_sf"/>
</dbReference>
<dbReference type="Pfam" id="PF00392">
    <property type="entry name" value="GntR"/>
    <property type="match status" value="1"/>
</dbReference>
<gene>
    <name evidence="5" type="primary">yvoA_3</name>
    <name evidence="5" type="ORF">ERS852406_03031</name>
</gene>
<dbReference type="CDD" id="cd07377">
    <property type="entry name" value="WHTH_GntR"/>
    <property type="match status" value="1"/>
</dbReference>
<evidence type="ECO:0000313" key="5">
    <source>
        <dbReference type="EMBL" id="CUO86567.1"/>
    </source>
</evidence>
<dbReference type="AlphaFoldDB" id="A0A174ILZ3"/>
<dbReference type="PANTHER" id="PTHR44846:SF1">
    <property type="entry name" value="MANNOSYL-D-GLYCERATE TRANSPORT_METABOLISM SYSTEM REPRESSOR MNGR-RELATED"/>
    <property type="match status" value="1"/>
</dbReference>
<proteinExistence type="predicted"/>
<evidence type="ECO:0000313" key="6">
    <source>
        <dbReference type="Proteomes" id="UP000095706"/>
    </source>
</evidence>
<dbReference type="GO" id="GO:0003700">
    <property type="term" value="F:DNA-binding transcription factor activity"/>
    <property type="evidence" value="ECO:0007669"/>
    <property type="project" value="InterPro"/>
</dbReference>
<accession>A0A174ILZ3</accession>
<dbReference type="InterPro" id="IPR000524">
    <property type="entry name" value="Tscrpt_reg_HTH_GntR"/>
</dbReference>
<dbReference type="SUPFAM" id="SSF46785">
    <property type="entry name" value="Winged helix' DNA-binding domain"/>
    <property type="match status" value="1"/>
</dbReference>